<dbReference type="InterPro" id="IPR001342">
    <property type="entry name" value="HDH_cat"/>
</dbReference>
<name>A0A178M2B2_9CHLR</name>
<dbReference type="Proteomes" id="UP000078287">
    <property type="component" value="Unassembled WGS sequence"/>
</dbReference>
<evidence type="ECO:0000256" key="2">
    <source>
        <dbReference type="ARBA" id="ARBA00005056"/>
    </source>
</evidence>
<evidence type="ECO:0000313" key="18">
    <source>
        <dbReference type="EMBL" id="OAN41052.1"/>
    </source>
</evidence>
<keyword evidence="9 15" id="KW-0560">Oxidoreductase</keyword>
<evidence type="ECO:0000256" key="6">
    <source>
        <dbReference type="ARBA" id="ARBA00022605"/>
    </source>
</evidence>
<evidence type="ECO:0000256" key="12">
    <source>
        <dbReference type="ARBA" id="ARBA00049031"/>
    </source>
</evidence>
<dbReference type="GO" id="GO:0009090">
    <property type="term" value="P:homoserine biosynthetic process"/>
    <property type="evidence" value="ECO:0007669"/>
    <property type="project" value="UniProtKB-ARBA"/>
</dbReference>
<comment type="caution">
    <text evidence="18">The sequence shown here is derived from an EMBL/GenBank/DDBJ whole genome shotgun (WGS) entry which is preliminary data.</text>
</comment>
<dbReference type="InterPro" id="IPR011147">
    <property type="entry name" value="Bifunc_Aspkin/hSer_DH"/>
</dbReference>
<dbReference type="PANTHER" id="PTHR43070:SF3">
    <property type="entry name" value="HOMOSERINE DEHYDROGENASE"/>
    <property type="match status" value="1"/>
</dbReference>
<keyword evidence="7 15" id="KW-0791">Threonine biosynthesis</keyword>
<evidence type="ECO:0000256" key="7">
    <source>
        <dbReference type="ARBA" id="ARBA00022697"/>
    </source>
</evidence>
<evidence type="ECO:0000256" key="15">
    <source>
        <dbReference type="RuleBase" id="RU000579"/>
    </source>
</evidence>
<dbReference type="STRING" id="1707952.A6A03_19165"/>
<dbReference type="Gene3D" id="3.40.50.720">
    <property type="entry name" value="NAD(P)-binding Rossmann-like Domain"/>
    <property type="match status" value="1"/>
</dbReference>
<evidence type="ECO:0000256" key="11">
    <source>
        <dbReference type="ARBA" id="ARBA00048841"/>
    </source>
</evidence>
<evidence type="ECO:0000256" key="8">
    <source>
        <dbReference type="ARBA" id="ARBA00022857"/>
    </source>
</evidence>
<dbReference type="UniPathway" id="UPA00051">
    <property type="reaction ID" value="UER00465"/>
</dbReference>
<feature type="binding site" evidence="14">
    <location>
        <begin position="8"/>
        <end position="13"/>
    </location>
    <ligand>
        <name>NADP(+)</name>
        <dbReference type="ChEBI" id="CHEBI:58349"/>
    </ligand>
</feature>
<keyword evidence="19" id="KW-1185">Reference proteome</keyword>
<dbReference type="EMBL" id="LWQS01000090">
    <property type="protein sequence ID" value="OAN41052.1"/>
    <property type="molecule type" value="Genomic_DNA"/>
</dbReference>
<sequence length="353" mass="37112">MTPIIQLGLGGVGRALARQILAVAPAIRRRYGIDLRYVAVVDSRGAMAGDPALSEGQVRHILAVKEAGGGIDSLAGAIIDRHWIELFPAAMAVVVDVTAASGHAAPLAAAISAGHRVVLANKRPLCEGYDLFAALTERGATRYEATVGAGLPVISTLQSLLDSGDEIVCIEAALSGTLGFLMSELEAGSSFTDAVRTAYRLGYTEPDPRDDLSGADVARKALILARTCGKHLPAEAVIAEPLFPPHLADVSVTEFLQRLGEAEEEVMNRLAAARANGNVLRYITRITPESVEVGLREVAANHPLASLRGPDNLISFTTRRYHDRPLVVRGPGAGVEVTAAGVLGDIIATAREL</sequence>
<dbReference type="EC" id="1.1.1.3" evidence="5 15"/>
<dbReference type="GO" id="GO:0009086">
    <property type="term" value="P:methionine biosynthetic process"/>
    <property type="evidence" value="ECO:0007669"/>
    <property type="project" value="UniProtKB-KW"/>
</dbReference>
<keyword evidence="6 15" id="KW-0028">Amino-acid biosynthesis</keyword>
<reference evidence="18 19" key="1">
    <citation type="submission" date="2016-04" db="EMBL/GenBank/DDBJ databases">
        <title>Chloroflexus islandicus sp. nov., a thermophilic filamentous anoxygenic phototrophic bacterium from geyser Strokkur (Iceland).</title>
        <authorList>
            <person name="Gaisin V.A."/>
            <person name="Kalashnikov A.M."/>
            <person name="Sukhacheva M.V."/>
            <person name="Grouzdev D.S."/>
            <person name="Ivanov T.M."/>
            <person name="Kuznetsov B."/>
            <person name="Gorlenko V.M."/>
        </authorList>
    </citation>
    <scope>NUCLEOTIDE SEQUENCE [LARGE SCALE GENOMIC DNA]</scope>
    <source>
        <strain evidence="19">isl-2</strain>
    </source>
</reference>
<feature type="binding site" evidence="14">
    <location>
        <position position="205"/>
    </location>
    <ligand>
        <name>L-homoserine</name>
        <dbReference type="ChEBI" id="CHEBI:57476"/>
    </ligand>
</feature>
<feature type="binding site" evidence="14">
    <location>
        <position position="98"/>
    </location>
    <ligand>
        <name>NADPH</name>
        <dbReference type="ChEBI" id="CHEBI:57783"/>
    </ligand>
</feature>
<dbReference type="PANTHER" id="PTHR43070">
    <property type="match status" value="1"/>
</dbReference>
<dbReference type="InterPro" id="IPR022697">
    <property type="entry name" value="HDH_short"/>
</dbReference>
<dbReference type="OrthoDB" id="9799110at2"/>
<dbReference type="Gene3D" id="3.30.360.10">
    <property type="entry name" value="Dihydrodipicolinate Reductase, domain 2"/>
    <property type="match status" value="1"/>
</dbReference>
<comment type="pathway">
    <text evidence="2 15">Amino-acid biosynthesis; L-threonine biosynthesis; L-threonine from L-aspartate: step 3/5.</text>
</comment>
<dbReference type="RefSeq" id="WP_066790694.1">
    <property type="nucleotide sequence ID" value="NZ_LWQS01000090.1"/>
</dbReference>
<evidence type="ECO:0000313" key="19">
    <source>
        <dbReference type="Proteomes" id="UP000078287"/>
    </source>
</evidence>
<feature type="binding site" evidence="14">
    <location>
        <position position="122"/>
    </location>
    <ligand>
        <name>NADPH</name>
        <dbReference type="ChEBI" id="CHEBI:57783"/>
    </ligand>
</feature>
<comment type="pathway">
    <text evidence="3 15">Amino-acid biosynthesis; L-methionine biosynthesis via de novo pathway; L-homoserine from L-aspartate: step 3/3.</text>
</comment>
<dbReference type="FunFam" id="3.30.360.10:FF:000006">
    <property type="entry name" value="Bifunctional aspartokinase/homoserine dehydrogenase"/>
    <property type="match status" value="1"/>
</dbReference>
<evidence type="ECO:0000256" key="5">
    <source>
        <dbReference type="ARBA" id="ARBA00013213"/>
    </source>
</evidence>
<comment type="catalytic activity">
    <reaction evidence="11">
        <text>L-homoserine + NADP(+) = L-aspartate 4-semialdehyde + NADPH + H(+)</text>
        <dbReference type="Rhea" id="RHEA:15761"/>
        <dbReference type="ChEBI" id="CHEBI:15378"/>
        <dbReference type="ChEBI" id="CHEBI:57476"/>
        <dbReference type="ChEBI" id="CHEBI:57783"/>
        <dbReference type="ChEBI" id="CHEBI:58349"/>
        <dbReference type="ChEBI" id="CHEBI:537519"/>
        <dbReference type="EC" id="1.1.1.3"/>
    </reaction>
    <physiologicalReaction direction="right-to-left" evidence="11">
        <dbReference type="Rhea" id="RHEA:15763"/>
    </physiologicalReaction>
</comment>
<evidence type="ECO:0000256" key="14">
    <source>
        <dbReference type="PIRSR" id="PIRSR036497-2"/>
    </source>
</evidence>
<dbReference type="GO" id="GO:0004412">
    <property type="term" value="F:homoserine dehydrogenase activity"/>
    <property type="evidence" value="ECO:0007669"/>
    <property type="project" value="UniProtKB-EC"/>
</dbReference>
<evidence type="ECO:0000256" key="1">
    <source>
        <dbReference type="ARBA" id="ARBA00001920"/>
    </source>
</evidence>
<dbReference type="GO" id="GO:0009089">
    <property type="term" value="P:lysine biosynthetic process via diaminopimelate"/>
    <property type="evidence" value="ECO:0007669"/>
    <property type="project" value="UniProtKB-ARBA"/>
</dbReference>
<evidence type="ECO:0000259" key="17">
    <source>
        <dbReference type="Pfam" id="PF00742"/>
    </source>
</evidence>
<feature type="domain" description="Homoserine dehydrogenase catalytic" evidence="17">
    <location>
        <begin position="152"/>
        <end position="347"/>
    </location>
</feature>
<dbReference type="GO" id="GO:0009088">
    <property type="term" value="P:threonine biosynthetic process"/>
    <property type="evidence" value="ECO:0007669"/>
    <property type="project" value="UniProtKB-UniPathway"/>
</dbReference>
<dbReference type="PIRSF" id="PIRSF036497">
    <property type="entry name" value="HDH_short"/>
    <property type="match status" value="1"/>
</dbReference>
<feature type="active site" description="Proton donor" evidence="13">
    <location>
        <position position="220"/>
    </location>
</feature>
<evidence type="ECO:0000256" key="13">
    <source>
        <dbReference type="PIRSR" id="PIRSR036497-1"/>
    </source>
</evidence>
<dbReference type="UniPathway" id="UPA00050">
    <property type="reaction ID" value="UER00063"/>
</dbReference>
<comment type="catalytic activity">
    <reaction evidence="12">
        <text>L-homoserine + NAD(+) = L-aspartate 4-semialdehyde + NADH + H(+)</text>
        <dbReference type="Rhea" id="RHEA:15757"/>
        <dbReference type="ChEBI" id="CHEBI:15378"/>
        <dbReference type="ChEBI" id="CHEBI:57476"/>
        <dbReference type="ChEBI" id="CHEBI:57540"/>
        <dbReference type="ChEBI" id="CHEBI:57945"/>
        <dbReference type="ChEBI" id="CHEBI:537519"/>
        <dbReference type="EC" id="1.1.1.3"/>
    </reaction>
    <physiologicalReaction direction="right-to-left" evidence="12">
        <dbReference type="Rhea" id="RHEA:15759"/>
    </physiologicalReaction>
</comment>
<accession>A0A178M2B2</accession>
<organism evidence="18 19">
    <name type="scientific">Chloroflexus islandicus</name>
    <dbReference type="NCBI Taxonomy" id="1707952"/>
    <lineage>
        <taxon>Bacteria</taxon>
        <taxon>Bacillati</taxon>
        <taxon>Chloroflexota</taxon>
        <taxon>Chloroflexia</taxon>
        <taxon>Chloroflexales</taxon>
        <taxon>Chloroflexineae</taxon>
        <taxon>Chloroflexaceae</taxon>
        <taxon>Chloroflexus</taxon>
    </lineage>
</organism>
<gene>
    <name evidence="18" type="ORF">A6A03_19165</name>
</gene>
<evidence type="ECO:0000256" key="16">
    <source>
        <dbReference type="RuleBase" id="RU004171"/>
    </source>
</evidence>
<dbReference type="Pfam" id="PF00742">
    <property type="entry name" value="Homoserine_dh"/>
    <property type="match status" value="1"/>
</dbReference>
<comment type="similarity">
    <text evidence="4 16">Belongs to the homoserine dehydrogenase family.</text>
</comment>
<dbReference type="SUPFAM" id="SSF51735">
    <property type="entry name" value="NAD(P)-binding Rossmann-fold domains"/>
    <property type="match status" value="1"/>
</dbReference>
<dbReference type="SUPFAM" id="SSF55347">
    <property type="entry name" value="Glyceraldehyde-3-phosphate dehydrogenase-like, C-terminal domain"/>
    <property type="match status" value="1"/>
</dbReference>
<proteinExistence type="inferred from homology"/>
<dbReference type="InterPro" id="IPR019811">
    <property type="entry name" value="HDH_CS"/>
</dbReference>
<comment type="cofactor">
    <cofactor evidence="1">
        <name>a metal cation</name>
        <dbReference type="ChEBI" id="CHEBI:25213"/>
    </cofactor>
</comment>
<dbReference type="AlphaFoldDB" id="A0A178M2B2"/>
<evidence type="ECO:0000256" key="4">
    <source>
        <dbReference type="ARBA" id="ARBA00006753"/>
    </source>
</evidence>
<dbReference type="PROSITE" id="PS01042">
    <property type="entry name" value="HOMOSER_DHGENASE"/>
    <property type="match status" value="1"/>
</dbReference>
<keyword evidence="8 14" id="KW-0521">NADP</keyword>
<protein>
    <recommendedName>
        <fullName evidence="5 15">Homoserine dehydrogenase</fullName>
        <ecNumber evidence="5 15">1.1.1.3</ecNumber>
    </recommendedName>
</protein>
<keyword evidence="10 15" id="KW-0486">Methionine biosynthesis</keyword>
<evidence type="ECO:0000256" key="10">
    <source>
        <dbReference type="ARBA" id="ARBA00023167"/>
    </source>
</evidence>
<evidence type="ECO:0000256" key="3">
    <source>
        <dbReference type="ARBA" id="ARBA00005062"/>
    </source>
</evidence>
<evidence type="ECO:0000256" key="9">
    <source>
        <dbReference type="ARBA" id="ARBA00023002"/>
    </source>
</evidence>
<dbReference type="InterPro" id="IPR036291">
    <property type="entry name" value="NAD(P)-bd_dom_sf"/>
</dbReference>